<gene>
    <name evidence="2" type="ORF">ALECFALPRED_000319</name>
</gene>
<dbReference type="Proteomes" id="UP000664203">
    <property type="component" value="Unassembled WGS sequence"/>
</dbReference>
<feature type="region of interest" description="Disordered" evidence="1">
    <location>
        <begin position="175"/>
        <end position="197"/>
    </location>
</feature>
<keyword evidence="3" id="KW-1185">Reference proteome</keyword>
<feature type="compositionally biased region" description="Low complexity" evidence="1">
    <location>
        <begin position="26"/>
        <end position="37"/>
    </location>
</feature>
<name>A0A8H3JAI2_9LECA</name>
<comment type="caution">
    <text evidence="2">The sequence shown here is derived from an EMBL/GenBank/DDBJ whole genome shotgun (WGS) entry which is preliminary data.</text>
</comment>
<dbReference type="AlphaFoldDB" id="A0A8H3JAI2"/>
<dbReference type="EMBL" id="CAJPDR010001022">
    <property type="protein sequence ID" value="CAF9943418.1"/>
    <property type="molecule type" value="Genomic_DNA"/>
</dbReference>
<evidence type="ECO:0000256" key="1">
    <source>
        <dbReference type="SAM" id="MobiDB-lite"/>
    </source>
</evidence>
<accession>A0A8H3JAI2</accession>
<sequence length="197" mass="20934">MASHNNSNNGNLTPNGLDSQPFTNNIIASGSTSTAGSHSPVDVVSVERSQLLLVPSPVILRPTNRMHTVVPADFDLNAESNDKNFLDFPPDIQSGEDQVVRYFGVVKSIGPEGEKTAVVRTMEGCDVDCSTMGCEGLERLRVAELVQIYHRKGGDNEPTYIEHTAAECTPSNTLASSLVGSRAGSRAPTRPPTPAGS</sequence>
<dbReference type="OrthoDB" id="10400655at2759"/>
<reference evidence="2" key="1">
    <citation type="submission" date="2021-03" db="EMBL/GenBank/DDBJ databases">
        <authorList>
            <person name="Tagirdzhanova G."/>
        </authorList>
    </citation>
    <scope>NUCLEOTIDE SEQUENCE</scope>
</reference>
<feature type="region of interest" description="Disordered" evidence="1">
    <location>
        <begin position="1"/>
        <end position="41"/>
    </location>
</feature>
<feature type="compositionally biased region" description="Low complexity" evidence="1">
    <location>
        <begin position="1"/>
        <end position="17"/>
    </location>
</feature>
<protein>
    <submittedName>
        <fullName evidence="2">Uncharacterized protein</fullName>
    </submittedName>
</protein>
<organism evidence="2 3">
    <name type="scientific">Alectoria fallacina</name>
    <dbReference type="NCBI Taxonomy" id="1903189"/>
    <lineage>
        <taxon>Eukaryota</taxon>
        <taxon>Fungi</taxon>
        <taxon>Dikarya</taxon>
        <taxon>Ascomycota</taxon>
        <taxon>Pezizomycotina</taxon>
        <taxon>Lecanoromycetes</taxon>
        <taxon>OSLEUM clade</taxon>
        <taxon>Lecanoromycetidae</taxon>
        <taxon>Lecanorales</taxon>
        <taxon>Lecanorineae</taxon>
        <taxon>Parmeliaceae</taxon>
        <taxon>Alectoria</taxon>
    </lineage>
</organism>
<evidence type="ECO:0000313" key="3">
    <source>
        <dbReference type="Proteomes" id="UP000664203"/>
    </source>
</evidence>
<evidence type="ECO:0000313" key="2">
    <source>
        <dbReference type="EMBL" id="CAF9943418.1"/>
    </source>
</evidence>
<proteinExistence type="predicted"/>